<dbReference type="InterPro" id="IPR014622">
    <property type="entry name" value="UCP036794_erythomycin"/>
</dbReference>
<reference evidence="1 2" key="1">
    <citation type="submission" date="2020-02" db="EMBL/GenBank/DDBJ databases">
        <authorList>
            <person name="Zheng R.K."/>
            <person name="Sun C.M."/>
        </authorList>
    </citation>
    <scope>NUCLEOTIDE SEQUENCE [LARGE SCALE GENOMIC DNA]</scope>
    <source>
        <strain evidence="2">rifampicinis</strain>
    </source>
</reference>
<keyword evidence="2" id="KW-1185">Reference proteome</keyword>
<dbReference type="InterPro" id="IPR007815">
    <property type="entry name" value="Emycin_Estase"/>
</dbReference>
<dbReference type="Gene3D" id="3.30.1870.10">
    <property type="entry name" value="EreA-like, domain 2"/>
    <property type="match status" value="1"/>
</dbReference>
<dbReference type="PANTHER" id="PTHR31299">
    <property type="entry name" value="ESTERASE, PUTATIVE (AFU_ORTHOLOGUE AFUA_1G05850)-RELATED"/>
    <property type="match status" value="1"/>
</dbReference>
<dbReference type="SUPFAM" id="SSF159501">
    <property type="entry name" value="EreA/ChaN-like"/>
    <property type="match status" value="1"/>
</dbReference>
<gene>
    <name evidence="1" type="ORF">G4Y79_18855</name>
</gene>
<accession>A0A7S8EE12</accession>
<dbReference type="CDD" id="cd14728">
    <property type="entry name" value="Ere-like"/>
    <property type="match status" value="1"/>
</dbReference>
<dbReference type="AlphaFoldDB" id="A0A7S8EE12"/>
<dbReference type="Proteomes" id="UP000594468">
    <property type="component" value="Chromosome"/>
</dbReference>
<dbReference type="Pfam" id="PF05139">
    <property type="entry name" value="Erythro_esteras"/>
    <property type="match status" value="1"/>
</dbReference>
<dbReference type="GO" id="GO:0046677">
    <property type="term" value="P:response to antibiotic"/>
    <property type="evidence" value="ECO:0007669"/>
    <property type="project" value="InterPro"/>
</dbReference>
<dbReference type="Gene3D" id="1.20.1440.30">
    <property type="entry name" value="Biosynthetic Protein domain"/>
    <property type="match status" value="1"/>
</dbReference>
<evidence type="ECO:0000313" key="1">
    <source>
        <dbReference type="EMBL" id="QPC85251.1"/>
    </source>
</evidence>
<name>A0A7S8EE12_9CHLR</name>
<dbReference type="PIRSF" id="PIRSF036794">
    <property type="entry name" value="UCP_erythr_ester"/>
    <property type="match status" value="1"/>
</dbReference>
<dbReference type="InterPro" id="IPR052036">
    <property type="entry name" value="Hydrolase/PRTase-associated"/>
</dbReference>
<organism evidence="1 2">
    <name type="scientific">Phototrophicus methaneseepsis</name>
    <dbReference type="NCBI Taxonomy" id="2710758"/>
    <lineage>
        <taxon>Bacteria</taxon>
        <taxon>Bacillati</taxon>
        <taxon>Chloroflexota</taxon>
        <taxon>Candidatus Thermofontia</taxon>
        <taxon>Phototrophicales</taxon>
        <taxon>Phototrophicaceae</taxon>
        <taxon>Phototrophicus</taxon>
    </lineage>
</organism>
<sequence length="428" mass="48925">MIQTVGSPLQVQADLDPLMEEIGDAHLVLLGEATHGTSEYYLWRKRLSQRLIQEKGFSFIAVEGDWPDCYKVNRYIKGYENAGENAYHILHAFKRWPTWMWANWEVVALVEWLRQYNDQAPEPDQVGFYGLDVYSLWESLSEVTRYLTMYEPDALHTAYQAYQCFQPYDEDVQSYARATRLIPTSCESEVVDLLVAMQRKGLATLYDGDREAQFNAQQNAHVAVGAERYYRTMVRGDAESWNVRDHHMVDTLERLLNYYGDNTKAIIWAHNTHIGDARATPMAQAGIVNVGQLVRERLGKEGVVLVGSGSYEGHVIAGRYWDADMEEMPIVEAAGESWEGVLHETFGEDTLLIFSKDAQARELLEQVRGHRAIGVVYDPYSGRRGGFVPTALSRRYDAFLYLQETEALHPLHLQPETTQPPETYPWGV</sequence>
<dbReference type="PANTHER" id="PTHR31299:SF0">
    <property type="entry name" value="ESTERASE, PUTATIVE (AFU_ORTHOLOGUE AFUA_1G05850)-RELATED"/>
    <property type="match status" value="1"/>
</dbReference>
<dbReference type="EMBL" id="CP062983">
    <property type="protein sequence ID" value="QPC85251.1"/>
    <property type="molecule type" value="Genomic_DNA"/>
</dbReference>
<dbReference type="KEGG" id="pmet:G4Y79_18855"/>
<dbReference type="Gene3D" id="3.40.1660.10">
    <property type="entry name" value="EreA-like (biosynthetic domain)"/>
    <property type="match status" value="1"/>
</dbReference>
<protein>
    <submittedName>
        <fullName evidence="1">Erythromycin esterase family protein</fullName>
    </submittedName>
</protein>
<evidence type="ECO:0000313" key="2">
    <source>
        <dbReference type="Proteomes" id="UP000594468"/>
    </source>
</evidence>
<proteinExistence type="predicted"/>